<feature type="domain" description="Pesticidal crystal protein Cry22Aa Ig-like" evidence="6">
    <location>
        <begin position="35"/>
        <end position="100"/>
    </location>
</feature>
<dbReference type="GO" id="GO:0030313">
    <property type="term" value="C:cell envelope"/>
    <property type="evidence" value="ECO:0007669"/>
    <property type="project" value="UniProtKB-SubCell"/>
</dbReference>
<gene>
    <name evidence="7" type="ORF">MPAN_017580</name>
</gene>
<evidence type="ECO:0000256" key="3">
    <source>
        <dbReference type="ARBA" id="ARBA00022448"/>
    </source>
</evidence>
<keyword evidence="4" id="KW-0732">Signal</keyword>
<dbReference type="PANTHER" id="PTHR43649:SF31">
    <property type="entry name" value="SN-GLYCEROL-3-PHOSPHATE-BINDING PERIPLASMIC PROTEIN UGPB"/>
    <property type="match status" value="1"/>
</dbReference>
<name>A0A7U9XWX9_9MOLU</name>
<evidence type="ECO:0000256" key="2">
    <source>
        <dbReference type="ARBA" id="ARBA00008520"/>
    </source>
</evidence>
<dbReference type="GO" id="GO:0055085">
    <property type="term" value="P:transmembrane transport"/>
    <property type="evidence" value="ECO:0007669"/>
    <property type="project" value="InterPro"/>
</dbReference>
<accession>A0A7U9XWX9</accession>
<dbReference type="PROSITE" id="PS51257">
    <property type="entry name" value="PROKAR_LIPOPROTEIN"/>
    <property type="match status" value="1"/>
</dbReference>
<evidence type="ECO:0000256" key="5">
    <source>
        <dbReference type="ARBA" id="ARBA00022764"/>
    </source>
</evidence>
<dbReference type="PROSITE" id="PS01037">
    <property type="entry name" value="SBP_BACTERIAL_1"/>
    <property type="match status" value="1"/>
</dbReference>
<dbReference type="InterPro" id="IPR013783">
    <property type="entry name" value="Ig-like_fold"/>
</dbReference>
<proteinExistence type="inferred from homology"/>
<dbReference type="PANTHER" id="PTHR43649">
    <property type="entry name" value="ARABINOSE-BINDING PROTEIN-RELATED"/>
    <property type="match status" value="1"/>
</dbReference>
<keyword evidence="3" id="KW-0813">Transport</keyword>
<evidence type="ECO:0000256" key="4">
    <source>
        <dbReference type="ARBA" id="ARBA00022729"/>
    </source>
</evidence>
<comment type="subcellular location">
    <subcellularLocation>
        <location evidence="1">Cell envelope</location>
    </subcellularLocation>
</comment>
<dbReference type="SUPFAM" id="SSF53850">
    <property type="entry name" value="Periplasmic binding protein-like II"/>
    <property type="match status" value="1"/>
</dbReference>
<evidence type="ECO:0000313" key="8">
    <source>
        <dbReference type="Proteomes" id="UP000620133"/>
    </source>
</evidence>
<keyword evidence="5" id="KW-0574">Periplasm</keyword>
<dbReference type="InterPro" id="IPR032179">
    <property type="entry name" value="Cry22Aa_Ig-like"/>
</dbReference>
<evidence type="ECO:0000256" key="1">
    <source>
        <dbReference type="ARBA" id="ARBA00004196"/>
    </source>
</evidence>
<evidence type="ECO:0000313" key="7">
    <source>
        <dbReference type="EMBL" id="BCR36865.1"/>
    </source>
</evidence>
<dbReference type="RefSeq" id="WP_176239506.1">
    <property type="nucleotide sequence ID" value="NZ_AP024412.1"/>
</dbReference>
<dbReference type="Proteomes" id="UP000620133">
    <property type="component" value="Chromosome"/>
</dbReference>
<dbReference type="InterPro" id="IPR006059">
    <property type="entry name" value="SBP"/>
</dbReference>
<reference evidence="7" key="1">
    <citation type="submission" date="2021-01" db="EMBL/GenBank/DDBJ databases">
        <title>Draft genome sequence of Acholeplasmataceae bacterium strain Mahy22.</title>
        <authorList>
            <person name="Watanabe M."/>
            <person name="Kojima H."/>
            <person name="Fukui M."/>
        </authorList>
    </citation>
    <scope>NUCLEOTIDE SEQUENCE</scope>
    <source>
        <strain evidence="7">Mahy22</strain>
    </source>
</reference>
<dbReference type="Gene3D" id="3.40.190.10">
    <property type="entry name" value="Periplasmic binding protein-like II"/>
    <property type="match status" value="1"/>
</dbReference>
<dbReference type="EMBL" id="AP024412">
    <property type="protein sequence ID" value="BCR36865.1"/>
    <property type="molecule type" value="Genomic_DNA"/>
</dbReference>
<sequence length="637" mass="68608">MKKIVFSILVILGVMTLSACATKRNQAPVITVTNPTQVIQQGDAFTPLEGVTATDEEDGDISRAIVVTGYETGDNDVAGTYVITLTVEDSAGATASATINLTVQGDASVEPPVLYGVVAQQLYYIGSGSYDPLAGITAQTPDGEDITADIVVSGAYLLDAAGTYTINIRITYDGVRASAAILLTVVDSGIPTTFTETVEIELWHAMGEDKANLIRGYATDFMAMYPNVTVTIPEGTGNYDTLKSNMINAITAGDYPNLVQGYPDHVAEYLNGDAVLNLNPYIYSETWGLNGDDALDDIIASYLEENTQYDANGTYYSLPFNKSTEVMIYNKTVFDDLGLDVPETWQDIIAIAPQLEAEGQAIARQKVLDANPGQTAAQLATEIAAAQALIVPAAYDSTGNAFITFARQFGGEYTALNFSTFEGEFLWHQNANTFAAMTFLKNNNTVFTLPEFWDQDYASTPFVNQQTFITIGSSAGVTYNVPSSGFEIGVAPVPYNVNMLDEKAVIQQGTNVSLMDTGSDQEKLASWLFLKYLISKDVTTDWAIETGYLPVRTSAYTSTEYQAFLNNPSTTDNKAAAIAMAANAAYQQSGYMFFDPAFIGSSRARTQVGSALERIMLGDGNIQEALNEAYNEAQKGA</sequence>
<dbReference type="Pfam" id="PF16403">
    <property type="entry name" value="Bact_surface_Ig-like"/>
    <property type="match status" value="1"/>
</dbReference>
<dbReference type="KEGG" id="manr:MPAN_017580"/>
<evidence type="ECO:0000259" key="6">
    <source>
        <dbReference type="Pfam" id="PF16403"/>
    </source>
</evidence>
<keyword evidence="8" id="KW-1185">Reference proteome</keyword>
<protein>
    <recommendedName>
        <fullName evidence="6">Pesticidal crystal protein Cry22Aa Ig-like domain-containing protein</fullName>
    </recommendedName>
</protein>
<dbReference type="InterPro" id="IPR050490">
    <property type="entry name" value="Bact_solute-bd_prot1"/>
</dbReference>
<comment type="similarity">
    <text evidence="2">Belongs to the bacterial solute-binding protein 1 family.</text>
</comment>
<dbReference type="InterPro" id="IPR006061">
    <property type="entry name" value="SBP_1_CS"/>
</dbReference>
<dbReference type="AlphaFoldDB" id="A0A7U9XWX9"/>
<organism evidence="7 8">
    <name type="scientific">Mariniplasma anaerobium</name>
    <dbReference type="NCBI Taxonomy" id="2735436"/>
    <lineage>
        <taxon>Bacteria</taxon>
        <taxon>Bacillati</taxon>
        <taxon>Mycoplasmatota</taxon>
        <taxon>Mollicutes</taxon>
        <taxon>Acholeplasmatales</taxon>
        <taxon>Acholeplasmataceae</taxon>
        <taxon>Mariniplasma</taxon>
    </lineage>
</organism>
<dbReference type="Gene3D" id="2.60.40.10">
    <property type="entry name" value="Immunoglobulins"/>
    <property type="match status" value="2"/>
</dbReference>
<dbReference type="Pfam" id="PF13416">
    <property type="entry name" value="SBP_bac_8"/>
    <property type="match status" value="1"/>
</dbReference>